<evidence type="ECO:0000313" key="1">
    <source>
        <dbReference type="EMBL" id="KAJ7334010.1"/>
    </source>
</evidence>
<organism evidence="1 2">
    <name type="scientific">Mycena albidolilacea</name>
    <dbReference type="NCBI Taxonomy" id="1033008"/>
    <lineage>
        <taxon>Eukaryota</taxon>
        <taxon>Fungi</taxon>
        <taxon>Dikarya</taxon>
        <taxon>Basidiomycota</taxon>
        <taxon>Agaricomycotina</taxon>
        <taxon>Agaricomycetes</taxon>
        <taxon>Agaricomycetidae</taxon>
        <taxon>Agaricales</taxon>
        <taxon>Marasmiineae</taxon>
        <taxon>Mycenaceae</taxon>
        <taxon>Mycena</taxon>
    </lineage>
</organism>
<dbReference type="EMBL" id="JARIHO010000033">
    <property type="protein sequence ID" value="KAJ7334010.1"/>
    <property type="molecule type" value="Genomic_DNA"/>
</dbReference>
<protein>
    <submittedName>
        <fullName evidence="1">Uncharacterized protein</fullName>
    </submittedName>
</protein>
<name>A0AAD6ZQB1_9AGAR</name>
<reference evidence="1" key="1">
    <citation type="submission" date="2023-03" db="EMBL/GenBank/DDBJ databases">
        <title>Massive genome expansion in bonnet fungi (Mycena s.s.) driven by repeated elements and novel gene families across ecological guilds.</title>
        <authorList>
            <consortium name="Lawrence Berkeley National Laboratory"/>
            <person name="Harder C.B."/>
            <person name="Miyauchi S."/>
            <person name="Viragh M."/>
            <person name="Kuo A."/>
            <person name="Thoen E."/>
            <person name="Andreopoulos B."/>
            <person name="Lu D."/>
            <person name="Skrede I."/>
            <person name="Drula E."/>
            <person name="Henrissat B."/>
            <person name="Morin E."/>
            <person name="Kohler A."/>
            <person name="Barry K."/>
            <person name="LaButti K."/>
            <person name="Morin E."/>
            <person name="Salamov A."/>
            <person name="Lipzen A."/>
            <person name="Mereny Z."/>
            <person name="Hegedus B."/>
            <person name="Baldrian P."/>
            <person name="Stursova M."/>
            <person name="Weitz H."/>
            <person name="Taylor A."/>
            <person name="Grigoriev I.V."/>
            <person name="Nagy L.G."/>
            <person name="Martin F."/>
            <person name="Kauserud H."/>
        </authorList>
    </citation>
    <scope>NUCLEOTIDE SEQUENCE</scope>
    <source>
        <strain evidence="1">CBHHK002</strain>
    </source>
</reference>
<gene>
    <name evidence="1" type="ORF">DFH08DRAFT_965770</name>
</gene>
<evidence type="ECO:0000313" key="2">
    <source>
        <dbReference type="Proteomes" id="UP001218218"/>
    </source>
</evidence>
<dbReference type="Proteomes" id="UP001218218">
    <property type="component" value="Unassembled WGS sequence"/>
</dbReference>
<accession>A0AAD6ZQB1</accession>
<keyword evidence="2" id="KW-1185">Reference proteome</keyword>
<comment type="caution">
    <text evidence="1">The sequence shown here is derived from an EMBL/GenBank/DDBJ whole genome shotgun (WGS) entry which is preliminary data.</text>
</comment>
<sequence length="92" mass="9748">MGGAHFPGAAPGLPMGSFTQHLSLSPAVVLSAPSSLSFSSVPLPTRSPGYNHSGKLGLINFLNGVMGYTNAQHMVNYIHIIVELILQPEYKD</sequence>
<dbReference type="AlphaFoldDB" id="A0AAD6ZQB1"/>
<proteinExistence type="predicted"/>